<evidence type="ECO:0000256" key="1">
    <source>
        <dbReference type="SAM" id="MobiDB-lite"/>
    </source>
</evidence>
<dbReference type="RefSeq" id="WP_086089326.1">
    <property type="nucleotide sequence ID" value="NZ_CP021112.1"/>
</dbReference>
<dbReference type="STRING" id="1235591.CAK95_18930"/>
<protein>
    <submittedName>
        <fullName evidence="2">Uncharacterized protein</fullName>
    </submittedName>
</protein>
<organism evidence="2 3">
    <name type="scientific">Pseudorhodoplanes sinuspersici</name>
    <dbReference type="NCBI Taxonomy" id="1235591"/>
    <lineage>
        <taxon>Bacteria</taxon>
        <taxon>Pseudomonadati</taxon>
        <taxon>Pseudomonadota</taxon>
        <taxon>Alphaproteobacteria</taxon>
        <taxon>Hyphomicrobiales</taxon>
        <taxon>Pseudorhodoplanes</taxon>
    </lineage>
</organism>
<evidence type="ECO:0000313" key="3">
    <source>
        <dbReference type="Proteomes" id="UP000194137"/>
    </source>
</evidence>
<gene>
    <name evidence="2" type="ORF">CAK95_18930</name>
</gene>
<dbReference type="AlphaFoldDB" id="A0A1W6ZUC5"/>
<keyword evidence="3" id="KW-1185">Reference proteome</keyword>
<sequence length="171" mass="19173">MTDIPEAALRARQMYEEGATTREIVAQTKLSTWAVYYWVAGGPKTMGVRALPALPKRRMVIRRKILKEDRVALVNRMMKAAERQVCDIEMRLAGMQQEAGDRERDARTLAVLAKTMQSLTALDALHEKGAPKPKAPKNESIPRSIDELRRSVAQKLEAIIARRDSGSDCQS</sequence>
<feature type="region of interest" description="Disordered" evidence="1">
    <location>
        <begin position="125"/>
        <end position="145"/>
    </location>
</feature>
<evidence type="ECO:0000313" key="2">
    <source>
        <dbReference type="EMBL" id="ARQ00932.1"/>
    </source>
</evidence>
<dbReference type="KEGG" id="psin:CAK95_18930"/>
<proteinExistence type="predicted"/>
<dbReference type="EMBL" id="CP021112">
    <property type="protein sequence ID" value="ARQ00932.1"/>
    <property type="molecule type" value="Genomic_DNA"/>
</dbReference>
<dbReference type="OrthoDB" id="10019659at2"/>
<reference evidence="2 3" key="1">
    <citation type="submission" date="2017-05" db="EMBL/GenBank/DDBJ databases">
        <title>Full genome sequence of Pseudorhodoplanes sinuspersici.</title>
        <authorList>
            <person name="Dastgheib S.M.M."/>
            <person name="Shavandi M."/>
            <person name="Tirandaz H."/>
        </authorList>
    </citation>
    <scope>NUCLEOTIDE SEQUENCE [LARGE SCALE GENOMIC DNA]</scope>
    <source>
        <strain evidence="2 3">RIPI110</strain>
    </source>
</reference>
<accession>A0A1W6ZUC5</accession>
<name>A0A1W6ZUC5_9HYPH</name>
<dbReference type="Proteomes" id="UP000194137">
    <property type="component" value="Chromosome"/>
</dbReference>